<feature type="transmembrane region" description="Helical" evidence="1">
    <location>
        <begin position="144"/>
        <end position="162"/>
    </location>
</feature>
<organism evidence="2 3">
    <name type="scientific">Yoonia phaeophyticola</name>
    <dbReference type="NCBI Taxonomy" id="3137369"/>
    <lineage>
        <taxon>Bacteria</taxon>
        <taxon>Pseudomonadati</taxon>
        <taxon>Pseudomonadota</taxon>
        <taxon>Alphaproteobacteria</taxon>
        <taxon>Rhodobacterales</taxon>
        <taxon>Paracoccaceae</taxon>
        <taxon>Yoonia</taxon>
    </lineage>
</organism>
<keyword evidence="1" id="KW-1133">Transmembrane helix</keyword>
<accession>A0ABZ2V5M4</accession>
<evidence type="ECO:0000313" key="2">
    <source>
        <dbReference type="EMBL" id="WZC49265.1"/>
    </source>
</evidence>
<feature type="transmembrane region" description="Helical" evidence="1">
    <location>
        <begin position="298"/>
        <end position="318"/>
    </location>
</feature>
<feature type="transmembrane region" description="Helical" evidence="1">
    <location>
        <begin position="174"/>
        <end position="199"/>
    </location>
</feature>
<dbReference type="RefSeq" id="WP_341367375.1">
    <property type="nucleotide sequence ID" value="NZ_CP150951.2"/>
</dbReference>
<evidence type="ECO:0000256" key="1">
    <source>
        <dbReference type="SAM" id="Phobius"/>
    </source>
</evidence>
<keyword evidence="3" id="KW-1185">Reference proteome</keyword>
<keyword evidence="1" id="KW-0472">Membrane</keyword>
<feature type="transmembrane region" description="Helical" evidence="1">
    <location>
        <begin position="415"/>
        <end position="446"/>
    </location>
</feature>
<feature type="transmembrane region" description="Helical" evidence="1">
    <location>
        <begin position="219"/>
        <end position="241"/>
    </location>
</feature>
<sequence>MQLYSASLLFFGILGICAFGGMHRALLLLAAMMPFGMLAVIGLPAIGGLSILAVNAVAAALVAGGGLVLVSRLLRGQPIHITPATTALLAFALYAVFSATVLVRLFAGETMVFSLSRDAIGVRVSTQFAWTKVWLGPSSSNISQTFYVLLACGFFVVAAYILRQRGAAFGARCLALAATVNIILGLLDLAALDQLLSFVRTASYSLSNEASVSGIPRVIGGYSEAASFGAASAMFFGYFASAWAASKRWGDGFLALGNAVFAVLALSSTGIIALTVVGAVLAPKLIADIPTRLGRGTVFMGGVALACLASTIAALMIFTEAPQIISSVITDLILDKSASSSGQERTAWALGGLEALRDSWGLGVGTGSLRSNGFLFVLLGSVGILGTAFFAIFLWCAFAGRATAQHQHTLTNARIGALAIMVSMLLAATVPDPGIPLIFLAALAVASKQPETLAPQTKRLDGMARQPS</sequence>
<name>A0ABZ2V5M4_9RHOB</name>
<dbReference type="Proteomes" id="UP001440612">
    <property type="component" value="Chromosome"/>
</dbReference>
<gene>
    <name evidence="2" type="ORF">AABB29_00965</name>
</gene>
<feature type="transmembrane region" description="Helical" evidence="1">
    <location>
        <begin position="86"/>
        <end position="107"/>
    </location>
</feature>
<protein>
    <recommendedName>
        <fullName evidence="4">O-antigen ligase domain-containing protein</fullName>
    </recommendedName>
</protein>
<feature type="transmembrane region" description="Helical" evidence="1">
    <location>
        <begin position="52"/>
        <end position="74"/>
    </location>
</feature>
<dbReference type="EMBL" id="CP150951">
    <property type="protein sequence ID" value="WZC49265.1"/>
    <property type="molecule type" value="Genomic_DNA"/>
</dbReference>
<proteinExistence type="predicted"/>
<reference evidence="3" key="1">
    <citation type="submission" date="2024-04" db="EMBL/GenBank/DDBJ databases">
        <title>Phylogenomic analyses of a clade within the roseobacter group suggest taxonomic reassignments of species of the genera Aestuariivita, Citreicella, Loktanella, Nautella, Pelagibaca, Ruegeria, Thalassobius, Thiobacimonas and Tropicibacter, and the proposal o.</title>
        <authorList>
            <person name="Jeon C.O."/>
        </authorList>
    </citation>
    <scope>NUCLEOTIDE SEQUENCE [LARGE SCALE GENOMIC DNA]</scope>
    <source>
        <strain evidence="3">BS5-3</strain>
    </source>
</reference>
<keyword evidence="1" id="KW-0812">Transmembrane</keyword>
<feature type="transmembrane region" description="Helical" evidence="1">
    <location>
        <begin position="27"/>
        <end position="46"/>
    </location>
</feature>
<evidence type="ECO:0000313" key="3">
    <source>
        <dbReference type="Proteomes" id="UP001440612"/>
    </source>
</evidence>
<feature type="transmembrane region" description="Helical" evidence="1">
    <location>
        <begin position="6"/>
        <end position="22"/>
    </location>
</feature>
<feature type="transmembrane region" description="Helical" evidence="1">
    <location>
        <begin position="253"/>
        <end position="286"/>
    </location>
</feature>
<feature type="transmembrane region" description="Helical" evidence="1">
    <location>
        <begin position="374"/>
        <end position="395"/>
    </location>
</feature>
<evidence type="ECO:0008006" key="4">
    <source>
        <dbReference type="Google" id="ProtNLM"/>
    </source>
</evidence>